<dbReference type="RefSeq" id="WP_306040839.1">
    <property type="nucleotide sequence ID" value="NZ_CP132305.1"/>
</dbReference>
<keyword evidence="3" id="KW-1185">Reference proteome</keyword>
<feature type="region of interest" description="Disordered" evidence="1">
    <location>
        <begin position="210"/>
        <end position="233"/>
    </location>
</feature>
<dbReference type="AlphaFoldDB" id="A0AA50CSY9"/>
<evidence type="ECO:0000313" key="3">
    <source>
        <dbReference type="Proteomes" id="UP001234585"/>
    </source>
</evidence>
<evidence type="ECO:0000256" key="1">
    <source>
        <dbReference type="SAM" id="MobiDB-lite"/>
    </source>
</evidence>
<geneLocation type="plasmid" evidence="2 3">
    <name>unnamed3</name>
</geneLocation>
<dbReference type="Proteomes" id="UP001234585">
    <property type="component" value="Plasmid unnamed3"/>
</dbReference>
<dbReference type="EMBL" id="CP132305">
    <property type="protein sequence ID" value="WLS00852.1"/>
    <property type="molecule type" value="Genomic_DNA"/>
</dbReference>
<name>A0AA50CSY9_9HYPH</name>
<evidence type="ECO:0000313" key="2">
    <source>
        <dbReference type="EMBL" id="WLS00852.1"/>
    </source>
</evidence>
<protein>
    <submittedName>
        <fullName evidence="2">Uncharacterized protein</fullName>
    </submittedName>
</protein>
<keyword evidence="2" id="KW-0614">Plasmid</keyword>
<accession>A0AA50CSY9</accession>
<reference evidence="2 3" key="1">
    <citation type="submission" date="2023-08" db="EMBL/GenBank/DDBJ databases">
        <title>Pathogen: clinical or host-associated sample.</title>
        <authorList>
            <person name="Hergert J."/>
            <person name="Casey R."/>
            <person name="Wagner J."/>
            <person name="Young E.L."/>
            <person name="Oakeson K.F."/>
        </authorList>
    </citation>
    <scope>NUCLEOTIDE SEQUENCE [LARGE SCALE GENOMIC DNA]</scope>
    <source>
        <strain evidence="2 3">1760953</strain>
        <plasmid evidence="2 3">unnamed3</plasmid>
    </source>
</reference>
<sequence length="233" mass="25550">MKFNFLSRSIKVRDPRYSASCVSQIRADWLVAIANIRVVAHADQGGDKVRAAVDAAWDGILADCRKYGLDISGPAFSDDVEQALSGTGYNYTRRDFSVFKLADVIEIRHARLDGISGNRCVRFVIGAQAYDGPFATAEILRRIDNCGRFISRDDGDDAWLKEIASLADKLDACAHEVTVTVLDKLAGIVARLRSSGDLGEHRRKFQRHPGKFAGAQGRPSRGQQHHALHSGGV</sequence>
<feature type="compositionally biased region" description="Basic residues" evidence="1">
    <location>
        <begin position="223"/>
        <end position="233"/>
    </location>
</feature>
<proteinExistence type="predicted"/>
<organism evidence="2 3">
    <name type="scientific">Shinella sumterensis</name>
    <dbReference type="NCBI Taxonomy" id="1967501"/>
    <lineage>
        <taxon>Bacteria</taxon>
        <taxon>Pseudomonadati</taxon>
        <taxon>Pseudomonadota</taxon>
        <taxon>Alphaproteobacteria</taxon>
        <taxon>Hyphomicrobiales</taxon>
        <taxon>Rhizobiaceae</taxon>
        <taxon>Shinella</taxon>
    </lineage>
</organism>
<gene>
    <name evidence="2" type="ORF">Q9313_26130</name>
</gene>